<protein>
    <submittedName>
        <fullName evidence="1">Uncharacterized protein</fullName>
    </submittedName>
</protein>
<evidence type="ECO:0000313" key="1">
    <source>
        <dbReference type="EnsemblPlants" id="Solyc04g072940.3.1"/>
    </source>
</evidence>
<dbReference type="AlphaFoldDB" id="A0A3Q7G782"/>
<reference evidence="1" key="2">
    <citation type="submission" date="2019-01" db="UniProtKB">
        <authorList>
            <consortium name="EnsemblPlants"/>
        </authorList>
    </citation>
    <scope>IDENTIFICATION</scope>
    <source>
        <strain evidence="1">cv. Heinz 1706</strain>
    </source>
</reference>
<dbReference type="InParanoid" id="A0A3Q7G782"/>
<accession>A0A3Q7G782</accession>
<dbReference type="Gramene" id="Solyc04g072940.3.1">
    <property type="protein sequence ID" value="Solyc04g072940.3.1"/>
    <property type="gene ID" value="Solyc04g072940.3"/>
</dbReference>
<organism evidence="1">
    <name type="scientific">Solanum lycopersicum</name>
    <name type="common">Tomato</name>
    <name type="synonym">Lycopersicon esculentum</name>
    <dbReference type="NCBI Taxonomy" id="4081"/>
    <lineage>
        <taxon>Eukaryota</taxon>
        <taxon>Viridiplantae</taxon>
        <taxon>Streptophyta</taxon>
        <taxon>Embryophyta</taxon>
        <taxon>Tracheophyta</taxon>
        <taxon>Spermatophyta</taxon>
        <taxon>Magnoliopsida</taxon>
        <taxon>eudicotyledons</taxon>
        <taxon>Gunneridae</taxon>
        <taxon>Pentapetalae</taxon>
        <taxon>asterids</taxon>
        <taxon>lamiids</taxon>
        <taxon>Solanales</taxon>
        <taxon>Solanaceae</taxon>
        <taxon>Solanoideae</taxon>
        <taxon>Solaneae</taxon>
        <taxon>Solanum</taxon>
        <taxon>Solanum subgen. Lycopersicon</taxon>
    </lineage>
</organism>
<dbReference type="EnsemblPlants" id="Solyc04g072940.3.1">
    <property type="protein sequence ID" value="Solyc04g072940.3.1"/>
    <property type="gene ID" value="Solyc04g072940.3"/>
</dbReference>
<proteinExistence type="predicted"/>
<name>A0A3Q7G782_SOLLC</name>
<evidence type="ECO:0000313" key="2">
    <source>
        <dbReference type="Proteomes" id="UP000004994"/>
    </source>
</evidence>
<dbReference type="Proteomes" id="UP000004994">
    <property type="component" value="Chromosome 4"/>
</dbReference>
<reference evidence="1" key="1">
    <citation type="journal article" date="2012" name="Nature">
        <title>The tomato genome sequence provides insights into fleshy fruit evolution.</title>
        <authorList>
            <consortium name="Tomato Genome Consortium"/>
        </authorList>
    </citation>
    <scope>NUCLEOTIDE SEQUENCE [LARGE SCALE GENOMIC DNA]</scope>
    <source>
        <strain evidence="1">cv. Heinz 1706</strain>
    </source>
</reference>
<keyword evidence="2" id="KW-1185">Reference proteome</keyword>
<sequence length="44" mass="5017">MISRKLAPELVVFKPNLVLYFGLNPRILRSSLSPLHQKSLVRGK</sequence>